<organism evidence="2 3">
    <name type="scientific">Erythranthe guttata</name>
    <name type="common">Yellow monkey flower</name>
    <name type="synonym">Mimulus guttatus</name>
    <dbReference type="NCBI Taxonomy" id="4155"/>
    <lineage>
        <taxon>Eukaryota</taxon>
        <taxon>Viridiplantae</taxon>
        <taxon>Streptophyta</taxon>
        <taxon>Embryophyta</taxon>
        <taxon>Tracheophyta</taxon>
        <taxon>Spermatophyta</taxon>
        <taxon>Magnoliopsida</taxon>
        <taxon>eudicotyledons</taxon>
        <taxon>Gunneridae</taxon>
        <taxon>Pentapetalae</taxon>
        <taxon>asterids</taxon>
        <taxon>lamiids</taxon>
        <taxon>Lamiales</taxon>
        <taxon>Phrymaceae</taxon>
        <taxon>Erythranthe</taxon>
    </lineage>
</organism>
<accession>A0A022PXC1</accession>
<dbReference type="Proteomes" id="UP000030748">
    <property type="component" value="Unassembled WGS sequence"/>
</dbReference>
<keyword evidence="3" id="KW-1185">Reference proteome</keyword>
<feature type="region of interest" description="Disordered" evidence="1">
    <location>
        <begin position="44"/>
        <end position="67"/>
    </location>
</feature>
<sequence length="67" mass="6737">MGSAAGGDGGASEEVCRHREAELCGVGCTKATSTRALSRLHSSDDDVAAISNPNPNPEVANSAPIMP</sequence>
<dbReference type="AlphaFoldDB" id="A0A022PXC1"/>
<gene>
    <name evidence="2" type="ORF">MIMGU_mgv1a022297mg</name>
</gene>
<dbReference type="EMBL" id="KI632246">
    <property type="protein sequence ID" value="EYU21002.1"/>
    <property type="molecule type" value="Genomic_DNA"/>
</dbReference>
<protein>
    <submittedName>
        <fullName evidence="2">Uncharacterized protein</fullName>
    </submittedName>
</protein>
<evidence type="ECO:0000256" key="1">
    <source>
        <dbReference type="SAM" id="MobiDB-lite"/>
    </source>
</evidence>
<evidence type="ECO:0000313" key="2">
    <source>
        <dbReference type="EMBL" id="EYU21002.1"/>
    </source>
</evidence>
<proteinExistence type="predicted"/>
<name>A0A022PXC1_ERYGU</name>
<evidence type="ECO:0000313" key="3">
    <source>
        <dbReference type="Proteomes" id="UP000030748"/>
    </source>
</evidence>
<reference evidence="2 3" key="1">
    <citation type="journal article" date="2013" name="Proc. Natl. Acad. Sci. U.S.A.">
        <title>Fine-scale variation in meiotic recombination in Mimulus inferred from population shotgun sequencing.</title>
        <authorList>
            <person name="Hellsten U."/>
            <person name="Wright K.M."/>
            <person name="Jenkins J."/>
            <person name="Shu S."/>
            <person name="Yuan Y."/>
            <person name="Wessler S.R."/>
            <person name="Schmutz J."/>
            <person name="Willis J.H."/>
            <person name="Rokhsar D.S."/>
        </authorList>
    </citation>
    <scope>NUCLEOTIDE SEQUENCE [LARGE SCALE GENOMIC DNA]</scope>
    <source>
        <strain evidence="3">cv. DUN x IM62</strain>
    </source>
</reference>